<dbReference type="PIRSF" id="PIRSF037394">
    <property type="entry name" value="ABC_thiamine-permease_YkoE_prd"/>
    <property type="match status" value="1"/>
</dbReference>
<dbReference type="Pfam" id="PF09819">
    <property type="entry name" value="ABC_cobalt"/>
    <property type="match status" value="1"/>
</dbReference>
<keyword evidence="4" id="KW-1185">Reference proteome</keyword>
<evidence type="ECO:0000313" key="4">
    <source>
        <dbReference type="Proteomes" id="UP000028504"/>
    </source>
</evidence>
<proteinExistence type="predicted"/>
<keyword evidence="2" id="KW-0812">Transmembrane</keyword>
<dbReference type="Proteomes" id="UP000028504">
    <property type="component" value="Chromosome"/>
</dbReference>
<sequence length="218" mass="22893">MNSTSSGFVGGDEATLDRQDRSRARSRRARWRVVDVVVAATLGVACGIVFIMWNTVGYAWFSALDALTPGFGGLAVGIWLIGGVIGALVIRKPGAAIMVETVAASVSAAVGSQWGIETLYSGLAQGLGVELVILVFRYRRFSLPVSCLAGVGAAVGAFVLELFTSPNLAKSLEFNLIYLTCLALSGALLAGMLGYYVVQALAKTGALDRFPAGREKRV</sequence>
<protein>
    <submittedName>
        <fullName evidence="3">Membrane protein</fullName>
    </submittedName>
</protein>
<accession>A0ABM5QLF7</accession>
<feature type="transmembrane region" description="Helical" evidence="2">
    <location>
        <begin position="73"/>
        <end position="90"/>
    </location>
</feature>
<feature type="region of interest" description="Disordered" evidence="1">
    <location>
        <begin position="1"/>
        <end position="20"/>
    </location>
</feature>
<organism evidence="3 4">
    <name type="scientific">Corynebacterium atypicum</name>
    <dbReference type="NCBI Taxonomy" id="191610"/>
    <lineage>
        <taxon>Bacteria</taxon>
        <taxon>Bacillati</taxon>
        <taxon>Actinomycetota</taxon>
        <taxon>Actinomycetes</taxon>
        <taxon>Mycobacteriales</taxon>
        <taxon>Corynebacteriaceae</taxon>
        <taxon>Corynebacterium</taxon>
    </lineage>
</organism>
<evidence type="ECO:0000313" key="3">
    <source>
        <dbReference type="EMBL" id="AIG63633.1"/>
    </source>
</evidence>
<feature type="transmembrane region" description="Helical" evidence="2">
    <location>
        <begin position="145"/>
        <end position="164"/>
    </location>
</feature>
<feature type="transmembrane region" description="Helical" evidence="2">
    <location>
        <begin position="176"/>
        <end position="198"/>
    </location>
</feature>
<reference evidence="3 4" key="1">
    <citation type="submission" date="2014-07" db="EMBL/GenBank/DDBJ databases">
        <title>Complete genome sequence of Corynebacterium atypicum DSM 44849: identifiction of the mycolic acid biosynthesis genes.</title>
        <authorList>
            <person name="Tippelt A."/>
            <person name="Mollmann S."/>
            <person name="Albersmeier A."/>
            <person name="Jaenicke S."/>
            <person name="Ruckert C."/>
            <person name="Tauch A."/>
        </authorList>
    </citation>
    <scope>NUCLEOTIDE SEQUENCE [LARGE SCALE GENOMIC DNA]</scope>
    <source>
        <strain evidence="3 4">R2070</strain>
    </source>
</reference>
<dbReference type="InterPro" id="IPR017195">
    <property type="entry name" value="ABC_thiamin-permease_prd"/>
</dbReference>
<evidence type="ECO:0000256" key="1">
    <source>
        <dbReference type="SAM" id="MobiDB-lite"/>
    </source>
</evidence>
<feature type="transmembrane region" description="Helical" evidence="2">
    <location>
        <begin position="33"/>
        <end position="53"/>
    </location>
</feature>
<keyword evidence="2" id="KW-0472">Membrane</keyword>
<gene>
    <name evidence="3" type="ORF">CATYP_01895</name>
</gene>
<keyword evidence="2" id="KW-1133">Transmembrane helix</keyword>
<name>A0ABM5QLF7_9CORY</name>
<dbReference type="EMBL" id="CP008944">
    <property type="protein sequence ID" value="AIG63633.1"/>
    <property type="molecule type" value="Genomic_DNA"/>
</dbReference>
<evidence type="ECO:0000256" key="2">
    <source>
        <dbReference type="SAM" id="Phobius"/>
    </source>
</evidence>